<evidence type="ECO:0008006" key="3">
    <source>
        <dbReference type="Google" id="ProtNLM"/>
    </source>
</evidence>
<protein>
    <recommendedName>
        <fullName evidence="3">EF-hand domain-containing protein</fullName>
    </recommendedName>
</protein>
<evidence type="ECO:0000313" key="1">
    <source>
        <dbReference type="EMBL" id="WAR15570.1"/>
    </source>
</evidence>
<dbReference type="Proteomes" id="UP001164746">
    <property type="component" value="Chromosome 9"/>
</dbReference>
<keyword evidence="2" id="KW-1185">Reference proteome</keyword>
<name>A0ABY7F069_MYAAR</name>
<proteinExistence type="predicted"/>
<organism evidence="1 2">
    <name type="scientific">Mya arenaria</name>
    <name type="common">Soft-shell clam</name>
    <dbReference type="NCBI Taxonomy" id="6604"/>
    <lineage>
        <taxon>Eukaryota</taxon>
        <taxon>Metazoa</taxon>
        <taxon>Spiralia</taxon>
        <taxon>Lophotrochozoa</taxon>
        <taxon>Mollusca</taxon>
        <taxon>Bivalvia</taxon>
        <taxon>Autobranchia</taxon>
        <taxon>Heteroconchia</taxon>
        <taxon>Euheterodonta</taxon>
        <taxon>Imparidentia</taxon>
        <taxon>Neoheterodontei</taxon>
        <taxon>Myida</taxon>
        <taxon>Myoidea</taxon>
        <taxon>Myidae</taxon>
        <taxon>Mya</taxon>
    </lineage>
</organism>
<gene>
    <name evidence="1" type="ORF">MAR_005675</name>
</gene>
<sequence length="166" mass="18867">MHVNDWPLQLWEALIAHIDAKALLYSVCHGGTYNVRAFSSLAGETFFSELTLNDKRGQGTMTTEEFGQFVGNSIEQMQARLDPDRLLRCRNTFSHSGFLKLEFPCAYPNVPSGLTFLRKTSHIRDSYTPAFFTSNMLLEISIGWKRLVAIYANKGLRLAMHMISEK</sequence>
<accession>A0ABY7F069</accession>
<evidence type="ECO:0000313" key="2">
    <source>
        <dbReference type="Proteomes" id="UP001164746"/>
    </source>
</evidence>
<reference evidence="1" key="1">
    <citation type="submission" date="2022-11" db="EMBL/GenBank/DDBJ databases">
        <title>Centuries of genome instability and evolution in soft-shell clam transmissible cancer (bioRxiv).</title>
        <authorList>
            <person name="Hart S.F.M."/>
            <person name="Yonemitsu M.A."/>
            <person name="Giersch R.M."/>
            <person name="Beal B.F."/>
            <person name="Arriagada G."/>
            <person name="Davis B.W."/>
            <person name="Ostrander E.A."/>
            <person name="Goff S.P."/>
            <person name="Metzger M.J."/>
        </authorList>
    </citation>
    <scope>NUCLEOTIDE SEQUENCE</scope>
    <source>
        <strain evidence="1">MELC-2E11</strain>
        <tissue evidence="1">Siphon/mantle</tissue>
    </source>
</reference>
<dbReference type="EMBL" id="CP111020">
    <property type="protein sequence ID" value="WAR15570.1"/>
    <property type="molecule type" value="Genomic_DNA"/>
</dbReference>